<dbReference type="Pfam" id="PF07730">
    <property type="entry name" value="HisKA_3"/>
    <property type="match status" value="1"/>
</dbReference>
<gene>
    <name evidence="11" type="ORF">SAMN06273567_10434</name>
</gene>
<dbReference type="Gene3D" id="3.30.565.10">
    <property type="entry name" value="Histidine kinase-like ATPase, C-terminal domain"/>
    <property type="match status" value="1"/>
</dbReference>
<dbReference type="GO" id="GO:0005524">
    <property type="term" value="F:ATP binding"/>
    <property type="evidence" value="ECO:0007669"/>
    <property type="project" value="UniProtKB-KW"/>
</dbReference>
<evidence type="ECO:0000256" key="8">
    <source>
        <dbReference type="ARBA" id="ARBA00023012"/>
    </source>
</evidence>
<dbReference type="CDD" id="cd16917">
    <property type="entry name" value="HATPase_UhpB-NarQ-NarX-like"/>
    <property type="match status" value="1"/>
</dbReference>
<keyword evidence="9" id="KW-0472">Membrane</keyword>
<dbReference type="RefSeq" id="WP_142458660.1">
    <property type="nucleotide sequence ID" value="NZ_FXTJ01000004.1"/>
</dbReference>
<dbReference type="Pfam" id="PF02518">
    <property type="entry name" value="HATPase_c"/>
    <property type="match status" value="1"/>
</dbReference>
<keyword evidence="8" id="KW-0902">Two-component regulatory system</keyword>
<dbReference type="InterPro" id="IPR003594">
    <property type="entry name" value="HATPase_dom"/>
</dbReference>
<evidence type="ECO:0000256" key="2">
    <source>
        <dbReference type="ARBA" id="ARBA00012438"/>
    </source>
</evidence>
<accession>A0A521DYT8</accession>
<sequence>MIVIAVTEIDTDVQATRWRARSLLAGAGWLVVVVAGALWTASIASAEPVWHAAVIALVVLTPATVGAVLAARVGVPVGWLLLGSSAATAVAGAAGHVAENQPSAPAAVWGAWVAAVLWAFGPPLLPLMALVFPDGRELGHLGTWGLRAGIAGVTLVALASAFMPGPLAGLSDTPGPANPLGVPALRSLQPVLLSGTALLLLVAAVLALLTLGRRWRRGRRSDRLALAAAGTPLAVAIALALAVHAVGVGGEGVALVGALVAALGMPAGLWLAVTRYRLYELDLLVARTLAYAATVAGLALLFVVVAAVVGLLIGGHSRVAVAAAAAITATAAGSVRTRVVGHVQRSVLGLAGDPKRAAELVEQRLATVRDPDLIPEAAAQAVTDALRLPGVRVVLPDFPDDPAAEPGVTLPLSHHGIRLGALTAPRPVSTAERRALVVVAVPVAAGLHSASLSRAVRQSRAELLAAVEEERRRLRRDLHDGLGPKLAILAMGLDAAQNLAAGTPAETSLAAVFDRLRGQADAMLGSLRHIVSGLRPPALDECGLAEALRRYASEVAEPAGLSVELDSDELGPLTAAVEVAAYRIAVEAVLNAARHSRGQHCRLVLRRQDGLRLSVTDDGRGIPELVPTGVGTQSMRERAAALGGWVAIGPADRCGTEVRAWLPGVPT</sequence>
<name>A0A521DYT8_9ACTN</name>
<proteinExistence type="predicted"/>
<dbReference type="PANTHER" id="PTHR24421:SF10">
    <property type="entry name" value="NITRATE_NITRITE SENSOR PROTEIN NARQ"/>
    <property type="match status" value="1"/>
</dbReference>
<feature type="transmembrane region" description="Helical" evidence="9">
    <location>
        <begin position="224"/>
        <end position="246"/>
    </location>
</feature>
<keyword evidence="6 11" id="KW-0418">Kinase</keyword>
<evidence type="ECO:0000313" key="11">
    <source>
        <dbReference type="EMBL" id="SMO76873.1"/>
    </source>
</evidence>
<feature type="transmembrane region" description="Helical" evidence="9">
    <location>
        <begin position="284"/>
        <end position="313"/>
    </location>
</feature>
<dbReference type="GO" id="GO:0000155">
    <property type="term" value="F:phosphorelay sensor kinase activity"/>
    <property type="evidence" value="ECO:0007669"/>
    <property type="project" value="InterPro"/>
</dbReference>
<dbReference type="AlphaFoldDB" id="A0A521DYT8"/>
<evidence type="ECO:0000259" key="10">
    <source>
        <dbReference type="SMART" id="SM00387"/>
    </source>
</evidence>
<dbReference type="GO" id="GO:0016020">
    <property type="term" value="C:membrane"/>
    <property type="evidence" value="ECO:0007669"/>
    <property type="project" value="InterPro"/>
</dbReference>
<keyword evidence="7" id="KW-0067">ATP-binding</keyword>
<dbReference type="SUPFAM" id="SSF55874">
    <property type="entry name" value="ATPase domain of HSP90 chaperone/DNA topoisomerase II/histidine kinase"/>
    <property type="match status" value="1"/>
</dbReference>
<feature type="transmembrane region" description="Helical" evidence="9">
    <location>
        <begin position="109"/>
        <end position="132"/>
    </location>
</feature>
<dbReference type="SMART" id="SM00387">
    <property type="entry name" value="HATPase_c"/>
    <property type="match status" value="1"/>
</dbReference>
<protein>
    <recommendedName>
        <fullName evidence="2">histidine kinase</fullName>
        <ecNumber evidence="2">2.7.13.3</ecNumber>
    </recommendedName>
</protein>
<dbReference type="InterPro" id="IPR011712">
    <property type="entry name" value="Sig_transdc_His_kin_sub3_dim/P"/>
</dbReference>
<keyword evidence="5" id="KW-0547">Nucleotide-binding</keyword>
<feature type="transmembrane region" description="Helical" evidence="9">
    <location>
        <begin position="252"/>
        <end position="272"/>
    </location>
</feature>
<feature type="transmembrane region" description="Helical" evidence="9">
    <location>
        <begin position="144"/>
        <end position="163"/>
    </location>
</feature>
<feature type="transmembrane region" description="Helical" evidence="9">
    <location>
        <begin position="77"/>
        <end position="97"/>
    </location>
</feature>
<keyword evidence="12" id="KW-1185">Reference proteome</keyword>
<dbReference type="Proteomes" id="UP000317484">
    <property type="component" value="Unassembled WGS sequence"/>
</dbReference>
<dbReference type="PANTHER" id="PTHR24421">
    <property type="entry name" value="NITRATE/NITRITE SENSOR PROTEIN NARX-RELATED"/>
    <property type="match status" value="1"/>
</dbReference>
<evidence type="ECO:0000256" key="7">
    <source>
        <dbReference type="ARBA" id="ARBA00022840"/>
    </source>
</evidence>
<feature type="transmembrane region" description="Helical" evidence="9">
    <location>
        <begin position="191"/>
        <end position="212"/>
    </location>
</feature>
<feature type="transmembrane region" description="Helical" evidence="9">
    <location>
        <begin position="23"/>
        <end position="43"/>
    </location>
</feature>
<evidence type="ECO:0000313" key="12">
    <source>
        <dbReference type="Proteomes" id="UP000317484"/>
    </source>
</evidence>
<feature type="domain" description="Histidine kinase/HSP90-like ATPase" evidence="10">
    <location>
        <begin position="576"/>
        <end position="666"/>
    </location>
</feature>
<evidence type="ECO:0000256" key="9">
    <source>
        <dbReference type="SAM" id="Phobius"/>
    </source>
</evidence>
<comment type="catalytic activity">
    <reaction evidence="1">
        <text>ATP + protein L-histidine = ADP + protein N-phospho-L-histidine.</text>
        <dbReference type="EC" id="2.7.13.3"/>
    </reaction>
</comment>
<evidence type="ECO:0000256" key="1">
    <source>
        <dbReference type="ARBA" id="ARBA00000085"/>
    </source>
</evidence>
<dbReference type="EC" id="2.7.13.3" evidence="2"/>
<keyword evidence="4" id="KW-0808">Transferase</keyword>
<dbReference type="GO" id="GO:0046983">
    <property type="term" value="F:protein dimerization activity"/>
    <property type="evidence" value="ECO:0007669"/>
    <property type="project" value="InterPro"/>
</dbReference>
<dbReference type="EMBL" id="FXTJ01000004">
    <property type="protein sequence ID" value="SMO76873.1"/>
    <property type="molecule type" value="Genomic_DNA"/>
</dbReference>
<evidence type="ECO:0000256" key="6">
    <source>
        <dbReference type="ARBA" id="ARBA00022777"/>
    </source>
</evidence>
<evidence type="ECO:0000256" key="5">
    <source>
        <dbReference type="ARBA" id="ARBA00022741"/>
    </source>
</evidence>
<keyword evidence="9" id="KW-0812">Transmembrane</keyword>
<dbReference type="InterPro" id="IPR050482">
    <property type="entry name" value="Sensor_HK_TwoCompSys"/>
</dbReference>
<dbReference type="InterPro" id="IPR036890">
    <property type="entry name" value="HATPase_C_sf"/>
</dbReference>
<evidence type="ECO:0000256" key="4">
    <source>
        <dbReference type="ARBA" id="ARBA00022679"/>
    </source>
</evidence>
<organism evidence="11 12">
    <name type="scientific">Geodermatophilus aquaeductus</name>
    <dbReference type="NCBI Taxonomy" id="1564161"/>
    <lineage>
        <taxon>Bacteria</taxon>
        <taxon>Bacillati</taxon>
        <taxon>Actinomycetota</taxon>
        <taxon>Actinomycetes</taxon>
        <taxon>Geodermatophilales</taxon>
        <taxon>Geodermatophilaceae</taxon>
        <taxon>Geodermatophilus</taxon>
    </lineage>
</organism>
<reference evidence="11 12" key="1">
    <citation type="submission" date="2017-05" db="EMBL/GenBank/DDBJ databases">
        <authorList>
            <person name="Varghese N."/>
            <person name="Submissions S."/>
        </authorList>
    </citation>
    <scope>NUCLEOTIDE SEQUENCE [LARGE SCALE GENOMIC DNA]</scope>
    <source>
        <strain evidence="11 12">DSM 46834</strain>
    </source>
</reference>
<dbReference type="Gene3D" id="1.20.5.1930">
    <property type="match status" value="1"/>
</dbReference>
<evidence type="ECO:0000256" key="3">
    <source>
        <dbReference type="ARBA" id="ARBA00022553"/>
    </source>
</evidence>
<keyword evidence="3" id="KW-0597">Phosphoprotein</keyword>
<feature type="transmembrane region" description="Helical" evidence="9">
    <location>
        <begin position="49"/>
        <end position="70"/>
    </location>
</feature>
<keyword evidence="9" id="KW-1133">Transmembrane helix</keyword>